<organism evidence="1">
    <name type="scientific">hydrothermal vent metagenome</name>
    <dbReference type="NCBI Taxonomy" id="652676"/>
    <lineage>
        <taxon>unclassified sequences</taxon>
        <taxon>metagenomes</taxon>
        <taxon>ecological metagenomes</taxon>
    </lineage>
</organism>
<evidence type="ECO:0000313" key="1">
    <source>
        <dbReference type="EMBL" id="VAW27128.1"/>
    </source>
</evidence>
<accession>A0A3B0U9L6</accession>
<dbReference type="EMBL" id="UOES01000184">
    <property type="protein sequence ID" value="VAW27128.1"/>
    <property type="molecule type" value="Genomic_DNA"/>
</dbReference>
<gene>
    <name evidence="1" type="ORF">MNBD_BACTEROID06-535</name>
</gene>
<sequence length="127" mass="14892">MPQSETSEDLKCYMLLVAIIFHYHGLDEEEKVILDKKSTEKNAFKELNWAYDFIAEDYMTAFERARVYLKEAKKSIDKSKRLRYINETWIANGEKGYITEMEATAMLKLAKDWGVDQELVNLVQQLA</sequence>
<protein>
    <recommendedName>
        <fullName evidence="2">Co-chaperone DjlA N-terminal domain-containing protein</fullName>
    </recommendedName>
</protein>
<reference evidence="1" key="1">
    <citation type="submission" date="2018-06" db="EMBL/GenBank/DDBJ databases">
        <authorList>
            <person name="Zhirakovskaya E."/>
        </authorList>
    </citation>
    <scope>NUCLEOTIDE SEQUENCE</scope>
</reference>
<name>A0A3B0U9L6_9ZZZZ</name>
<evidence type="ECO:0008006" key="2">
    <source>
        <dbReference type="Google" id="ProtNLM"/>
    </source>
</evidence>
<dbReference type="AlphaFoldDB" id="A0A3B0U9L6"/>
<proteinExistence type="predicted"/>